<dbReference type="Proteomes" id="UP000054845">
    <property type="component" value="Unassembled WGS sequence"/>
</dbReference>
<evidence type="ECO:0000313" key="2">
    <source>
        <dbReference type="Proteomes" id="UP000054845"/>
    </source>
</evidence>
<dbReference type="AlphaFoldDB" id="A0A0P1BGM1"/>
<dbReference type="EMBL" id="CCYA01000260">
    <property type="protein sequence ID" value="CEH15376.1"/>
    <property type="molecule type" value="Genomic_DNA"/>
</dbReference>
<evidence type="ECO:0000313" key="1">
    <source>
        <dbReference type="EMBL" id="CEH15376.1"/>
    </source>
</evidence>
<organism evidence="1 2">
    <name type="scientific">Ceraceosorus bombacis</name>
    <dbReference type="NCBI Taxonomy" id="401625"/>
    <lineage>
        <taxon>Eukaryota</taxon>
        <taxon>Fungi</taxon>
        <taxon>Dikarya</taxon>
        <taxon>Basidiomycota</taxon>
        <taxon>Ustilaginomycotina</taxon>
        <taxon>Exobasidiomycetes</taxon>
        <taxon>Ceraceosorales</taxon>
        <taxon>Ceraceosoraceae</taxon>
        <taxon>Ceraceosorus</taxon>
    </lineage>
</organism>
<dbReference type="InterPro" id="IPR023213">
    <property type="entry name" value="CAT-like_dom_sf"/>
</dbReference>
<dbReference type="Gene3D" id="3.30.559.10">
    <property type="entry name" value="Chloramphenicol acetyltransferase-like domain"/>
    <property type="match status" value="1"/>
</dbReference>
<proteinExistence type="predicted"/>
<sequence length="184" mass="20741">MSPADWSGQARLNLPDNYFPNCIFNTTFHAPPQLLQTNSIAPLARYIHVESRKLTVEGARNTLSWMQRQPDKSLIEMKPPFERGMFVITAWHKLACYRDVHFDELLLLPAKEEEEGVVEQGFHHPCLVAPPITPTSLVDGLIYALPAPPPHQDSAVHLCITLSQPVWHHLDRDALFLAFADACA</sequence>
<reference evidence="2" key="1">
    <citation type="submission" date="2014-09" db="EMBL/GenBank/DDBJ databases">
        <authorList>
            <person name="Sharma Rahul"/>
            <person name="Thines Marco"/>
        </authorList>
    </citation>
    <scope>NUCLEOTIDE SEQUENCE [LARGE SCALE GENOMIC DNA]</scope>
</reference>
<dbReference type="STRING" id="401625.A0A0P1BGM1"/>
<protein>
    <submittedName>
        <fullName evidence="1">Uncharacterized protein</fullName>
    </submittedName>
</protein>
<keyword evidence="2" id="KW-1185">Reference proteome</keyword>
<accession>A0A0P1BGM1</accession>
<name>A0A0P1BGM1_9BASI</name>
<dbReference type="OrthoDB" id="1862401at2759"/>